<organism evidence="1">
    <name type="scientific">hydrothermal vent metagenome</name>
    <dbReference type="NCBI Taxonomy" id="652676"/>
    <lineage>
        <taxon>unclassified sequences</taxon>
        <taxon>metagenomes</taxon>
        <taxon>ecological metagenomes</taxon>
    </lineage>
</organism>
<proteinExistence type="predicted"/>
<dbReference type="AlphaFoldDB" id="A0A3B0RW06"/>
<evidence type="ECO:0000313" key="1">
    <source>
        <dbReference type="EMBL" id="VAV87605.1"/>
    </source>
</evidence>
<dbReference type="EMBL" id="UOEC01000031">
    <property type="protein sequence ID" value="VAV87605.1"/>
    <property type="molecule type" value="Genomic_DNA"/>
</dbReference>
<protein>
    <submittedName>
        <fullName evidence="1">Uncharacterized protein</fullName>
    </submittedName>
</protein>
<accession>A0A3B0RW06</accession>
<sequence length="73" mass="8263">MIDPRLLVNTDKYPVFDPGNQRSKDFFASSRSAYQQDGILALPEFVLPAALEQMAKDAAAVEHLSFKQEKRHN</sequence>
<reference evidence="1" key="1">
    <citation type="submission" date="2018-06" db="EMBL/GenBank/DDBJ databases">
        <authorList>
            <person name="Zhirakovskaya E."/>
        </authorList>
    </citation>
    <scope>NUCLEOTIDE SEQUENCE</scope>
</reference>
<feature type="non-terminal residue" evidence="1">
    <location>
        <position position="73"/>
    </location>
</feature>
<gene>
    <name evidence="1" type="ORF">MNBD_ALPHA08-1416</name>
</gene>
<name>A0A3B0RW06_9ZZZZ</name>